<feature type="domain" description="Tn3 transposase DDE" evidence="1">
    <location>
        <begin position="2"/>
        <end position="139"/>
    </location>
</feature>
<name>A0A9W4GP91_9ACTN</name>
<dbReference type="AlphaFoldDB" id="A0A9W4GP91"/>
<dbReference type="Pfam" id="PF01526">
    <property type="entry name" value="DDE_Tnp_Tn3"/>
    <property type="match status" value="1"/>
</dbReference>
<protein>
    <recommendedName>
        <fullName evidence="1">Tn3 transposase DDE domain-containing protein</fullName>
    </recommendedName>
</protein>
<dbReference type="InterPro" id="IPR002513">
    <property type="entry name" value="Tn3_Tnp_DDE_dom"/>
</dbReference>
<evidence type="ECO:0000259" key="1">
    <source>
        <dbReference type="Pfam" id="PF01526"/>
    </source>
</evidence>
<comment type="caution">
    <text evidence="2">The sequence shown here is derived from an EMBL/GenBank/DDBJ whole genome shotgun (WGS) entry which is preliminary data.</text>
</comment>
<dbReference type="GO" id="GO:0006313">
    <property type="term" value="P:DNA transposition"/>
    <property type="evidence" value="ECO:0007669"/>
    <property type="project" value="InterPro"/>
</dbReference>
<dbReference type="GO" id="GO:0004803">
    <property type="term" value="F:transposase activity"/>
    <property type="evidence" value="ECO:0007669"/>
    <property type="project" value="InterPro"/>
</dbReference>
<proteinExistence type="predicted"/>
<sequence length="162" mass="18494">MSSVTLLRRLNNHSRKNQIYRVFREVGRAVRTIVLFRYLSDPQLREQITRATNKAEAYNGYTKWLHFGGDGYLRSHDPELQEKAVKFLDLMANSIIFSTTVDMTDTLRQMAAQGREVNPDDIAALSPHRRDNVLRFGDYDTATLHIPPGPHDSALRLPADGL</sequence>
<evidence type="ECO:0000313" key="2">
    <source>
        <dbReference type="EMBL" id="CAG6391349.1"/>
    </source>
</evidence>
<dbReference type="Proteomes" id="UP001152519">
    <property type="component" value="Unassembled WGS sequence"/>
</dbReference>
<evidence type="ECO:0000313" key="3">
    <source>
        <dbReference type="Proteomes" id="UP001152519"/>
    </source>
</evidence>
<organism evidence="2 3">
    <name type="scientific">Actinacidiphila cocklensis</name>
    <dbReference type="NCBI Taxonomy" id="887465"/>
    <lineage>
        <taxon>Bacteria</taxon>
        <taxon>Bacillati</taxon>
        <taxon>Actinomycetota</taxon>
        <taxon>Actinomycetes</taxon>
        <taxon>Kitasatosporales</taxon>
        <taxon>Streptomycetaceae</taxon>
        <taxon>Actinacidiphila</taxon>
    </lineage>
</organism>
<gene>
    <name evidence="2" type="ORF">SCOCK_1110002</name>
</gene>
<reference evidence="2" key="1">
    <citation type="submission" date="2021-05" db="EMBL/GenBank/DDBJ databases">
        <authorList>
            <person name="Arsene-Ploetze F."/>
        </authorList>
    </citation>
    <scope>NUCLEOTIDE SEQUENCE</scope>
    <source>
        <strain evidence="2">DSM 42138</strain>
    </source>
</reference>
<accession>A0A9W4GP91</accession>
<keyword evidence="3" id="KW-1185">Reference proteome</keyword>
<dbReference type="EMBL" id="CAJSLV010000015">
    <property type="protein sequence ID" value="CAG6391349.1"/>
    <property type="molecule type" value="Genomic_DNA"/>
</dbReference>